<comment type="caution">
    <text evidence="16">Lacks conserved residue(s) required for the propagation of feature annotation.</text>
</comment>
<dbReference type="InterPro" id="IPR043129">
    <property type="entry name" value="ATPase_NBD"/>
</dbReference>
<keyword evidence="7 16" id="KW-0963">Cytoplasm</keyword>
<dbReference type="SUPFAM" id="SSF53067">
    <property type="entry name" value="Actin-like ATPase domain"/>
    <property type="match status" value="2"/>
</dbReference>
<dbReference type="NCBIfam" id="NF009848">
    <property type="entry name" value="PRK13318.1-6"/>
    <property type="match status" value="1"/>
</dbReference>
<evidence type="ECO:0000256" key="16">
    <source>
        <dbReference type="HAMAP-Rule" id="MF_01274"/>
    </source>
</evidence>
<evidence type="ECO:0000256" key="11">
    <source>
        <dbReference type="ARBA" id="ARBA00022840"/>
    </source>
</evidence>
<dbReference type="GO" id="GO:0004594">
    <property type="term" value="F:pantothenate kinase activity"/>
    <property type="evidence" value="ECO:0007669"/>
    <property type="project" value="UniProtKB-UniRule"/>
</dbReference>
<evidence type="ECO:0000256" key="3">
    <source>
        <dbReference type="ARBA" id="ARBA00004496"/>
    </source>
</evidence>
<keyword evidence="8 16" id="KW-0808">Transferase</keyword>
<evidence type="ECO:0000313" key="18">
    <source>
        <dbReference type="Proteomes" id="UP000184251"/>
    </source>
</evidence>
<reference evidence="17 18" key="1">
    <citation type="submission" date="2016-11" db="EMBL/GenBank/DDBJ databases">
        <authorList>
            <person name="Jaros S."/>
            <person name="Januszkiewicz K."/>
            <person name="Wedrychowicz H."/>
        </authorList>
    </citation>
    <scope>NUCLEOTIDE SEQUENCE [LARGE SCALE GENOMIC DNA]</scope>
    <source>
        <strain evidence="17 18">DSM 14828</strain>
    </source>
</reference>
<dbReference type="PANTHER" id="PTHR34265:SF1">
    <property type="entry name" value="TYPE III PANTOTHENATE KINASE"/>
    <property type="match status" value="1"/>
</dbReference>
<dbReference type="GO" id="GO:0005737">
    <property type="term" value="C:cytoplasm"/>
    <property type="evidence" value="ECO:0007669"/>
    <property type="project" value="UniProtKB-SubCell"/>
</dbReference>
<dbReference type="EMBL" id="FQTU01000012">
    <property type="protein sequence ID" value="SHF04340.1"/>
    <property type="molecule type" value="Genomic_DNA"/>
</dbReference>
<keyword evidence="12 16" id="KW-0630">Potassium</keyword>
<dbReference type="HAMAP" id="MF_01274">
    <property type="entry name" value="Pantothen_kinase_3"/>
    <property type="match status" value="1"/>
</dbReference>
<evidence type="ECO:0000313" key="17">
    <source>
        <dbReference type="EMBL" id="SHF04340.1"/>
    </source>
</evidence>
<comment type="function">
    <text evidence="16">Catalyzes the phosphorylation of pantothenate (Pan), the first step in CoA biosynthesis.</text>
</comment>
<evidence type="ECO:0000256" key="12">
    <source>
        <dbReference type="ARBA" id="ARBA00022958"/>
    </source>
</evidence>
<keyword evidence="10 16" id="KW-0418">Kinase</keyword>
<evidence type="ECO:0000256" key="1">
    <source>
        <dbReference type="ARBA" id="ARBA00001206"/>
    </source>
</evidence>
<keyword evidence="13 16" id="KW-0173">Coenzyme A biosynthesis</keyword>
<comment type="pathway">
    <text evidence="4 16">Cofactor biosynthesis; coenzyme A biosynthesis; CoA from (R)-pantothenate: step 1/5.</text>
</comment>
<comment type="similarity">
    <text evidence="14 16">Belongs to the type III pantothenate kinase family.</text>
</comment>
<evidence type="ECO:0000256" key="9">
    <source>
        <dbReference type="ARBA" id="ARBA00022741"/>
    </source>
</evidence>
<comment type="cofactor">
    <cofactor evidence="2">
        <name>K(+)</name>
        <dbReference type="ChEBI" id="CHEBI:29103"/>
    </cofactor>
</comment>
<feature type="binding site" evidence="16">
    <location>
        <position position="182"/>
    </location>
    <ligand>
        <name>substrate</name>
    </ligand>
</feature>
<keyword evidence="11 16" id="KW-0067">ATP-binding</keyword>
<evidence type="ECO:0000256" key="5">
    <source>
        <dbReference type="ARBA" id="ARBA00011738"/>
    </source>
</evidence>
<feature type="binding site" evidence="16">
    <location>
        <position position="130"/>
    </location>
    <ligand>
        <name>ATP</name>
        <dbReference type="ChEBI" id="CHEBI:30616"/>
    </ligand>
</feature>
<evidence type="ECO:0000256" key="15">
    <source>
        <dbReference type="ARBA" id="ARBA00040883"/>
    </source>
</evidence>
<keyword evidence="16" id="KW-0479">Metal-binding</keyword>
<evidence type="ECO:0000256" key="6">
    <source>
        <dbReference type="ARBA" id="ARBA00012102"/>
    </source>
</evidence>
<feature type="binding site" evidence="16">
    <location>
        <position position="127"/>
    </location>
    <ligand>
        <name>K(+)</name>
        <dbReference type="ChEBI" id="CHEBI:29103"/>
    </ligand>
</feature>
<evidence type="ECO:0000256" key="14">
    <source>
        <dbReference type="ARBA" id="ARBA00038036"/>
    </source>
</evidence>
<sequence length="257" mass="28383">MTVDVGNTNIEIGLFDKDEFVGTWRMITNTRKTSDEYGVFIITLLNTKQIDVKKIKDVIISSVVPNIMYSLVNGIKKYLNIKPMIIEPGIKTGISIQTENPKEVGADRICDVVGAYFIYGGPAIVIDFGTATTFDYVNEKGVFCAAVTSPGIQISADALWSRAAQLPNIEIEKPKSILARNTITSMQAGLVYGYIGQVEYIVKKIKEETGRHDAKVIATGGYAKIIYPETDAIDIFDPTLSLKGIKMIYDRNKQVKV</sequence>
<comment type="cofactor">
    <cofactor evidence="16">
        <name>NH4(+)</name>
        <dbReference type="ChEBI" id="CHEBI:28938"/>
    </cofactor>
    <cofactor evidence="16">
        <name>K(+)</name>
        <dbReference type="ChEBI" id="CHEBI:29103"/>
    </cofactor>
    <text evidence="16">A monovalent cation. Ammonium or potassium.</text>
</comment>
<organism evidence="17 18">
    <name type="scientific">Alkalibacter saccharofermentans DSM 14828</name>
    <dbReference type="NCBI Taxonomy" id="1120975"/>
    <lineage>
        <taxon>Bacteria</taxon>
        <taxon>Bacillati</taxon>
        <taxon>Bacillota</taxon>
        <taxon>Clostridia</taxon>
        <taxon>Eubacteriales</taxon>
        <taxon>Eubacteriaceae</taxon>
        <taxon>Alkalibacter</taxon>
    </lineage>
</organism>
<feature type="binding site" evidence="16">
    <location>
        <begin position="105"/>
        <end position="108"/>
    </location>
    <ligand>
        <name>substrate</name>
    </ligand>
</feature>
<evidence type="ECO:0000256" key="13">
    <source>
        <dbReference type="ARBA" id="ARBA00022993"/>
    </source>
</evidence>
<dbReference type="NCBIfam" id="TIGR00671">
    <property type="entry name" value="baf"/>
    <property type="match status" value="1"/>
</dbReference>
<dbReference type="Pfam" id="PF03309">
    <property type="entry name" value="Pan_kinase"/>
    <property type="match status" value="1"/>
</dbReference>
<proteinExistence type="inferred from homology"/>
<evidence type="ECO:0000256" key="4">
    <source>
        <dbReference type="ARBA" id="ARBA00005225"/>
    </source>
</evidence>
<gene>
    <name evidence="16" type="primary">coaX</name>
    <name evidence="17" type="ORF">SAMN02746064_01766</name>
</gene>
<keyword evidence="9 16" id="KW-0547">Nucleotide-binding</keyword>
<evidence type="ECO:0000256" key="2">
    <source>
        <dbReference type="ARBA" id="ARBA00001958"/>
    </source>
</evidence>
<comment type="subcellular location">
    <subcellularLocation>
        <location evidence="3 16">Cytoplasm</location>
    </subcellularLocation>
</comment>
<dbReference type="EC" id="2.7.1.33" evidence="6 16"/>
<dbReference type="GO" id="GO:0015937">
    <property type="term" value="P:coenzyme A biosynthetic process"/>
    <property type="evidence" value="ECO:0007669"/>
    <property type="project" value="UniProtKB-UniRule"/>
</dbReference>
<dbReference type="STRING" id="1120975.SAMN02746064_01766"/>
<name>A0A1M4YF18_9FIRM</name>
<comment type="catalytic activity">
    <reaction evidence="1 16">
        <text>(R)-pantothenate + ATP = (R)-4'-phosphopantothenate + ADP + H(+)</text>
        <dbReference type="Rhea" id="RHEA:16373"/>
        <dbReference type="ChEBI" id="CHEBI:10986"/>
        <dbReference type="ChEBI" id="CHEBI:15378"/>
        <dbReference type="ChEBI" id="CHEBI:29032"/>
        <dbReference type="ChEBI" id="CHEBI:30616"/>
        <dbReference type="ChEBI" id="CHEBI:456216"/>
        <dbReference type="EC" id="2.7.1.33"/>
    </reaction>
</comment>
<dbReference type="AlphaFoldDB" id="A0A1M4YF18"/>
<dbReference type="Gene3D" id="3.30.420.40">
    <property type="match status" value="2"/>
</dbReference>
<keyword evidence="18" id="KW-1185">Reference proteome</keyword>
<evidence type="ECO:0000256" key="7">
    <source>
        <dbReference type="ARBA" id="ARBA00022490"/>
    </source>
</evidence>
<protein>
    <recommendedName>
        <fullName evidence="15 16">Type III pantothenate kinase</fullName>
        <ecNumber evidence="6 16">2.7.1.33</ecNumber>
    </recommendedName>
    <alternativeName>
        <fullName evidence="16">PanK-III</fullName>
    </alternativeName>
    <alternativeName>
        <fullName evidence="16">Pantothenic acid kinase</fullName>
    </alternativeName>
</protein>
<dbReference type="CDD" id="cd24015">
    <property type="entry name" value="ASKHA_NBD_PanK-III"/>
    <property type="match status" value="1"/>
</dbReference>
<dbReference type="Proteomes" id="UP000184251">
    <property type="component" value="Unassembled WGS sequence"/>
</dbReference>
<dbReference type="GO" id="GO:0005524">
    <property type="term" value="F:ATP binding"/>
    <property type="evidence" value="ECO:0007669"/>
    <property type="project" value="UniProtKB-UniRule"/>
</dbReference>
<dbReference type="NCBIfam" id="NF009855">
    <property type="entry name" value="PRK13321.1"/>
    <property type="match status" value="1"/>
</dbReference>
<feature type="binding site" evidence="16">
    <location>
        <begin position="4"/>
        <end position="11"/>
    </location>
    <ligand>
        <name>ATP</name>
        <dbReference type="ChEBI" id="CHEBI:30616"/>
    </ligand>
</feature>
<dbReference type="UniPathway" id="UPA00241">
    <property type="reaction ID" value="UER00352"/>
</dbReference>
<feature type="active site" description="Proton acceptor" evidence="16">
    <location>
        <position position="107"/>
    </location>
</feature>
<evidence type="ECO:0000256" key="10">
    <source>
        <dbReference type="ARBA" id="ARBA00022777"/>
    </source>
</evidence>
<evidence type="ECO:0000256" key="8">
    <source>
        <dbReference type="ARBA" id="ARBA00022679"/>
    </source>
</evidence>
<dbReference type="InterPro" id="IPR004619">
    <property type="entry name" value="Type_III_PanK"/>
</dbReference>
<accession>A0A1M4YF18</accession>
<comment type="subunit">
    <text evidence="5 16">Homodimer.</text>
</comment>
<dbReference type="PANTHER" id="PTHR34265">
    <property type="entry name" value="TYPE III PANTOTHENATE KINASE"/>
    <property type="match status" value="1"/>
</dbReference>
<dbReference type="GO" id="GO:0046872">
    <property type="term" value="F:metal ion binding"/>
    <property type="evidence" value="ECO:0007669"/>
    <property type="project" value="UniProtKB-KW"/>
</dbReference>